<evidence type="ECO:0000313" key="2">
    <source>
        <dbReference type="Proteomes" id="UP000887566"/>
    </source>
</evidence>
<keyword evidence="1" id="KW-1133">Transmembrane helix</keyword>
<dbReference type="Proteomes" id="UP000887566">
    <property type="component" value="Unplaced"/>
</dbReference>
<dbReference type="Gene3D" id="1.20.1070.10">
    <property type="entry name" value="Rhodopsin 7-helix transmembrane proteins"/>
    <property type="match status" value="1"/>
</dbReference>
<dbReference type="WBParaSite" id="PSAMB.scaffold2090size25535.g16278.t1">
    <property type="protein sequence ID" value="PSAMB.scaffold2090size25535.g16278.t1"/>
    <property type="gene ID" value="PSAMB.scaffold2090size25535.g16278"/>
</dbReference>
<name>A0A914VLS4_9BILA</name>
<evidence type="ECO:0000256" key="1">
    <source>
        <dbReference type="SAM" id="Phobius"/>
    </source>
</evidence>
<dbReference type="SUPFAM" id="SSF81321">
    <property type="entry name" value="Family A G protein-coupled receptor-like"/>
    <property type="match status" value="1"/>
</dbReference>
<organism evidence="2 3">
    <name type="scientific">Plectus sambesii</name>
    <dbReference type="NCBI Taxonomy" id="2011161"/>
    <lineage>
        <taxon>Eukaryota</taxon>
        <taxon>Metazoa</taxon>
        <taxon>Ecdysozoa</taxon>
        <taxon>Nematoda</taxon>
        <taxon>Chromadorea</taxon>
        <taxon>Plectida</taxon>
        <taxon>Plectina</taxon>
        <taxon>Plectoidea</taxon>
        <taxon>Plectidae</taxon>
        <taxon>Plectus</taxon>
    </lineage>
</organism>
<evidence type="ECO:0000313" key="3">
    <source>
        <dbReference type="WBParaSite" id="PSAMB.scaffold2090size25535.g16278.t1"/>
    </source>
</evidence>
<feature type="transmembrane region" description="Helical" evidence="1">
    <location>
        <begin position="50"/>
        <end position="69"/>
    </location>
</feature>
<keyword evidence="2" id="KW-1185">Reference proteome</keyword>
<reference evidence="3" key="1">
    <citation type="submission" date="2022-11" db="UniProtKB">
        <authorList>
            <consortium name="WormBaseParasite"/>
        </authorList>
    </citation>
    <scope>IDENTIFICATION</scope>
</reference>
<keyword evidence="1" id="KW-0812">Transmembrane</keyword>
<dbReference type="AlphaFoldDB" id="A0A914VLS4"/>
<keyword evidence="1" id="KW-0472">Membrane</keyword>
<feature type="transmembrane region" description="Helical" evidence="1">
    <location>
        <begin position="21"/>
        <end position="44"/>
    </location>
</feature>
<accession>A0A914VLS4</accession>
<protein>
    <submittedName>
        <fullName evidence="3">G-protein coupled receptors family 1 profile domain-containing protein</fullName>
    </submittedName>
</protein>
<sequence>MRNGMAATDANKMARLVKVTTTLGIHTCFTFLFNMIPDLLILYWKVSDQTPFYMMLNLNAMVNIFIYTLRFKELRKGLKAFFTCQEKVGVTPVFTYTNSVHQSQRKHTRSILISNNK</sequence>
<proteinExistence type="predicted"/>